<organism evidence="2 3">
    <name type="scientific">Rhizophagus irregularis (strain DAOM 197198w)</name>
    <name type="common">Glomus intraradices</name>
    <dbReference type="NCBI Taxonomy" id="1432141"/>
    <lineage>
        <taxon>Eukaryota</taxon>
        <taxon>Fungi</taxon>
        <taxon>Fungi incertae sedis</taxon>
        <taxon>Mucoromycota</taxon>
        <taxon>Glomeromycotina</taxon>
        <taxon>Glomeromycetes</taxon>
        <taxon>Glomerales</taxon>
        <taxon>Glomeraceae</taxon>
        <taxon>Rhizophagus</taxon>
    </lineage>
</organism>
<feature type="compositionally biased region" description="Low complexity" evidence="1">
    <location>
        <begin position="20"/>
        <end position="36"/>
    </location>
</feature>
<evidence type="ECO:0000256" key="1">
    <source>
        <dbReference type="SAM" id="MobiDB-lite"/>
    </source>
</evidence>
<accession>A0A015JG21</accession>
<dbReference type="Proteomes" id="UP000022910">
    <property type="component" value="Unassembled WGS sequence"/>
</dbReference>
<dbReference type="OrthoDB" id="2386065at2759"/>
<evidence type="ECO:0000313" key="3">
    <source>
        <dbReference type="Proteomes" id="UP000022910"/>
    </source>
</evidence>
<name>A0A015JG21_RHIIW</name>
<feature type="region of interest" description="Disordered" evidence="1">
    <location>
        <begin position="15"/>
        <end position="36"/>
    </location>
</feature>
<proteinExistence type="predicted"/>
<dbReference type="EMBL" id="JEMT01028720">
    <property type="protein sequence ID" value="EXX53879.1"/>
    <property type="molecule type" value="Genomic_DNA"/>
</dbReference>
<keyword evidence="3" id="KW-1185">Reference proteome</keyword>
<sequence length="190" mass="21985">MNSNNQNTQDYYNLQTDQTENSPSPQQISNNNNNNENIQHTLINNVGVSNTNLNTLHINTINSTTLAPNNTTFEFYFYLPNDTRIYRVTYSELNPSENVQILNNRINLSHVPDYQLPYHYNVQSLIRQQIQQQVQHPIVYQQDNIQQQYFDTTQPTSQVYSNNDTYNTTSISVDGTVSYDMGNMGFQNSP</sequence>
<reference evidence="2 3" key="1">
    <citation type="submission" date="2014-02" db="EMBL/GenBank/DDBJ databases">
        <title>Single nucleus genome sequencing reveals high similarity among nuclei of an endomycorrhizal fungus.</title>
        <authorList>
            <person name="Lin K."/>
            <person name="Geurts R."/>
            <person name="Zhang Z."/>
            <person name="Limpens E."/>
            <person name="Saunders D.G."/>
            <person name="Mu D."/>
            <person name="Pang E."/>
            <person name="Cao H."/>
            <person name="Cha H."/>
            <person name="Lin T."/>
            <person name="Zhou Q."/>
            <person name="Shang Y."/>
            <person name="Li Y."/>
            <person name="Ivanov S."/>
            <person name="Sharma T."/>
            <person name="Velzen R.V."/>
            <person name="Ruijter N.D."/>
            <person name="Aanen D.K."/>
            <person name="Win J."/>
            <person name="Kamoun S."/>
            <person name="Bisseling T."/>
            <person name="Huang S."/>
        </authorList>
    </citation>
    <scope>NUCLEOTIDE SEQUENCE [LARGE SCALE GENOMIC DNA]</scope>
    <source>
        <strain evidence="3">DAOM197198w</strain>
    </source>
</reference>
<dbReference type="AlphaFoldDB" id="A0A015JG21"/>
<gene>
    <name evidence="2" type="ORF">RirG_239790</name>
</gene>
<comment type="caution">
    <text evidence="2">The sequence shown here is derived from an EMBL/GenBank/DDBJ whole genome shotgun (WGS) entry which is preliminary data.</text>
</comment>
<evidence type="ECO:0000313" key="2">
    <source>
        <dbReference type="EMBL" id="EXX53879.1"/>
    </source>
</evidence>
<protein>
    <submittedName>
        <fullName evidence="2">Uncharacterized protein</fullName>
    </submittedName>
</protein>
<dbReference type="HOGENOM" id="CLU_116854_0_0_1"/>